<keyword evidence="1" id="KW-0812">Transmembrane</keyword>
<evidence type="ECO:0000256" key="1">
    <source>
        <dbReference type="SAM" id="Phobius"/>
    </source>
</evidence>
<keyword evidence="3" id="KW-1185">Reference proteome</keyword>
<organism evidence="2 3">
    <name type="scientific">Ancylostoma caninum</name>
    <name type="common">Dog hookworm</name>
    <dbReference type="NCBI Taxonomy" id="29170"/>
    <lineage>
        <taxon>Eukaryota</taxon>
        <taxon>Metazoa</taxon>
        <taxon>Ecdysozoa</taxon>
        <taxon>Nematoda</taxon>
        <taxon>Chromadorea</taxon>
        <taxon>Rhabditida</taxon>
        <taxon>Rhabditina</taxon>
        <taxon>Rhabditomorpha</taxon>
        <taxon>Strongyloidea</taxon>
        <taxon>Ancylostomatidae</taxon>
        <taxon>Ancylostomatinae</taxon>
        <taxon>Ancylostoma</taxon>
    </lineage>
</organism>
<reference evidence="2 3" key="1">
    <citation type="submission" date="2014-10" db="EMBL/GenBank/DDBJ databases">
        <title>Draft genome of the hookworm Ancylostoma caninum.</title>
        <authorList>
            <person name="Mitreva M."/>
        </authorList>
    </citation>
    <scope>NUCLEOTIDE SEQUENCE [LARGE SCALE GENOMIC DNA]</scope>
    <source>
        <strain evidence="2 3">Baltimore</strain>
    </source>
</reference>
<dbReference type="AlphaFoldDB" id="A0A368GSU0"/>
<protein>
    <submittedName>
        <fullName evidence="2">Uncharacterized protein</fullName>
    </submittedName>
</protein>
<evidence type="ECO:0000313" key="3">
    <source>
        <dbReference type="Proteomes" id="UP000252519"/>
    </source>
</evidence>
<accession>A0A368GSU0</accession>
<comment type="caution">
    <text evidence="2">The sequence shown here is derived from an EMBL/GenBank/DDBJ whole genome shotgun (WGS) entry which is preliminary data.</text>
</comment>
<name>A0A368GSU0_ANCCA</name>
<feature type="transmembrane region" description="Helical" evidence="1">
    <location>
        <begin position="7"/>
        <end position="28"/>
    </location>
</feature>
<keyword evidence="1" id="KW-1133">Transmembrane helix</keyword>
<dbReference type="EMBL" id="JOJR01000087">
    <property type="protein sequence ID" value="RCN46055.1"/>
    <property type="molecule type" value="Genomic_DNA"/>
</dbReference>
<dbReference type="Proteomes" id="UP000252519">
    <property type="component" value="Unassembled WGS sequence"/>
</dbReference>
<keyword evidence="1" id="KW-0472">Membrane</keyword>
<proteinExistence type="predicted"/>
<evidence type="ECO:0000313" key="2">
    <source>
        <dbReference type="EMBL" id="RCN46055.1"/>
    </source>
</evidence>
<gene>
    <name evidence="2" type="ORF">ANCCAN_07921</name>
</gene>
<sequence length="45" mass="4915">MGSAREAMCTMFVIAFIGAGFTISMIILKNSFVAWMWPIGRASIS</sequence>